<dbReference type="PROSITE" id="PS51257">
    <property type="entry name" value="PROKAR_LIPOPROTEIN"/>
    <property type="match status" value="1"/>
</dbReference>
<evidence type="ECO:0000313" key="2">
    <source>
        <dbReference type="EMBL" id="NGO76998.1"/>
    </source>
</evidence>
<keyword evidence="1" id="KW-0732">Signal</keyword>
<dbReference type="RefSeq" id="WP_165332469.1">
    <property type="nucleotide sequence ID" value="NZ_JAAKZW010000051.1"/>
</dbReference>
<evidence type="ECO:0008006" key="4">
    <source>
        <dbReference type="Google" id="ProtNLM"/>
    </source>
</evidence>
<sequence>MRSLTRTLPAAALALVLCGCGFLDGGDGPGARTGFVELGPLQAPSRENLRPARLGHGGDTDRMYAALEAAKAANLPQVQEELTVRPSEGDTGLAFVLPGCQNTGARLEVDDGVVSADLTGAENVNCGQAEYFLATFTIGQGELPEDWTFAGSA</sequence>
<feature type="signal peptide" evidence="1">
    <location>
        <begin position="1"/>
        <end position="25"/>
    </location>
</feature>
<feature type="chain" id="PRO_5038787585" description="Lipoprotein" evidence="1">
    <location>
        <begin position="26"/>
        <end position="153"/>
    </location>
</feature>
<name>A0A6G4XHW7_9ACTN</name>
<proteinExistence type="predicted"/>
<evidence type="ECO:0000313" key="3">
    <source>
        <dbReference type="Proteomes" id="UP000481109"/>
    </source>
</evidence>
<organism evidence="2 3">
    <name type="scientific">Streptomyces mesophilus</name>
    <dbReference type="NCBI Taxonomy" id="1775132"/>
    <lineage>
        <taxon>Bacteria</taxon>
        <taxon>Bacillati</taxon>
        <taxon>Actinomycetota</taxon>
        <taxon>Actinomycetes</taxon>
        <taxon>Kitasatosporales</taxon>
        <taxon>Streptomycetaceae</taxon>
        <taxon>Streptomyces</taxon>
    </lineage>
</organism>
<comment type="caution">
    <text evidence="2">The sequence shown here is derived from an EMBL/GenBank/DDBJ whole genome shotgun (WGS) entry which is preliminary data.</text>
</comment>
<dbReference type="EMBL" id="JAAKZW010000051">
    <property type="protein sequence ID" value="NGO76998.1"/>
    <property type="molecule type" value="Genomic_DNA"/>
</dbReference>
<reference evidence="2 3" key="1">
    <citation type="submission" date="2020-02" db="EMBL/GenBank/DDBJ databases">
        <title>Whole-genome analyses of novel actinobacteria.</title>
        <authorList>
            <person name="Sahin N."/>
            <person name="Tokatli A."/>
        </authorList>
    </citation>
    <scope>NUCLEOTIDE SEQUENCE [LARGE SCALE GENOMIC DNA]</scope>
    <source>
        <strain evidence="2 3">YC504</strain>
    </source>
</reference>
<protein>
    <recommendedName>
        <fullName evidence="4">Lipoprotein</fullName>
    </recommendedName>
</protein>
<dbReference type="Proteomes" id="UP000481109">
    <property type="component" value="Unassembled WGS sequence"/>
</dbReference>
<dbReference type="AlphaFoldDB" id="A0A6G4XHW7"/>
<gene>
    <name evidence="2" type="ORF">G6045_15200</name>
</gene>
<keyword evidence="3" id="KW-1185">Reference proteome</keyword>
<accession>A0A6G4XHW7</accession>
<evidence type="ECO:0000256" key="1">
    <source>
        <dbReference type="SAM" id="SignalP"/>
    </source>
</evidence>